<dbReference type="GO" id="GO:0005524">
    <property type="term" value="F:ATP binding"/>
    <property type="evidence" value="ECO:0007669"/>
    <property type="project" value="UniProtKB-KW"/>
</dbReference>
<evidence type="ECO:0000256" key="5">
    <source>
        <dbReference type="ARBA" id="ARBA00012814"/>
    </source>
</evidence>
<dbReference type="GO" id="GO:0003723">
    <property type="term" value="F:RNA binding"/>
    <property type="evidence" value="ECO:0007669"/>
    <property type="project" value="InterPro"/>
</dbReference>
<evidence type="ECO:0000256" key="10">
    <source>
        <dbReference type="ARBA" id="ARBA00022741"/>
    </source>
</evidence>
<comment type="catalytic activity">
    <reaction evidence="16">
        <text>tRNA(Phe) + L-phenylalanine + ATP = L-phenylalanyl-tRNA(Phe) + AMP + diphosphate + H(+)</text>
        <dbReference type="Rhea" id="RHEA:19413"/>
        <dbReference type="Rhea" id="RHEA-COMP:9668"/>
        <dbReference type="Rhea" id="RHEA-COMP:9699"/>
        <dbReference type="ChEBI" id="CHEBI:15378"/>
        <dbReference type="ChEBI" id="CHEBI:30616"/>
        <dbReference type="ChEBI" id="CHEBI:33019"/>
        <dbReference type="ChEBI" id="CHEBI:58095"/>
        <dbReference type="ChEBI" id="CHEBI:78442"/>
        <dbReference type="ChEBI" id="CHEBI:78531"/>
        <dbReference type="ChEBI" id="CHEBI:456215"/>
        <dbReference type="EC" id="6.1.1.20"/>
    </reaction>
</comment>
<evidence type="ECO:0000256" key="3">
    <source>
        <dbReference type="ARBA" id="ARBA00007438"/>
    </source>
</evidence>
<dbReference type="EMBL" id="KV419396">
    <property type="protein sequence ID" value="KZS97763.1"/>
    <property type="molecule type" value="Genomic_DNA"/>
</dbReference>
<dbReference type="FunFam" id="3.50.40.10:FF:000002">
    <property type="entry name" value="phenylalanine--tRNA ligase beta subunit"/>
    <property type="match status" value="1"/>
</dbReference>
<dbReference type="GO" id="GO:0000287">
    <property type="term" value="F:magnesium ion binding"/>
    <property type="evidence" value="ECO:0007669"/>
    <property type="project" value="InterPro"/>
</dbReference>
<sequence>MPTVSVDKSDLYERLGRTYTTQEFDDLCFDFGIELDEDTTEEVEAAVAKGLPTERPQLKIEIPANRYDLLCLEGIARALSIFLEKAKPPQYRLVPPAGGELLTVTVDPETARVRPYFAGAILRNVKFTPRSYASFIDLQDKLHQNICRRRQFVAIGTHDLDTLKPPFRYEARAPEKIKFAPLNKDTEYTADQLMTVYESDKHLSRYLHIIRDSPVYPIIYDSRDQVLSMPPIINSQHSKITLNTTNIFIDTTATDETKLAIVINMVALMFSEYCEQPFTVEPVKVVYPDGRTQITPNLDTIPMKARASYINSCTALSLPSDDIAALLRRMSLIAQVSKTDKNIIDVDIPPTRPDILHECDIMEDAAIAYGFNKLPKGFPTTNTVAQPLAISKISDLVRREWVQAGWVEVLPLILCSHEENFEWLNRKDDGTLAVKLANPKTLEFQVVRTSLLPGLLKTARENRSHPLPLSIFETSDVVVKDPTLERQARNIRNAAAVWCNRTAGFEVVHGLLDRIMKMLEIPYIVNAASKAESGYYIKEREDPTFFPGRAATIYYRAPPQPPQPQTKLANVKETLKSAFSSTPTRDTEIGSLGILHPSVLEKFDIIFPCSALEFSLEPFKKNIDSPWDHANDEELSKGADIKVV</sequence>
<dbReference type="GO" id="GO:0006432">
    <property type="term" value="P:phenylalanyl-tRNA aminoacylation"/>
    <property type="evidence" value="ECO:0007669"/>
    <property type="project" value="InterPro"/>
</dbReference>
<dbReference type="SMART" id="SM00873">
    <property type="entry name" value="B3_4"/>
    <property type="match status" value="1"/>
</dbReference>
<keyword evidence="9" id="KW-0479">Metal-binding</keyword>
<evidence type="ECO:0000256" key="12">
    <source>
        <dbReference type="ARBA" id="ARBA00022842"/>
    </source>
</evidence>
<evidence type="ECO:0000256" key="1">
    <source>
        <dbReference type="ARBA" id="ARBA00001946"/>
    </source>
</evidence>
<evidence type="ECO:0000256" key="6">
    <source>
        <dbReference type="ARBA" id="ARBA00017032"/>
    </source>
</evidence>
<dbReference type="InterPro" id="IPR020825">
    <property type="entry name" value="Phe-tRNA_synthase-like_B3/B4"/>
</dbReference>
<reference evidence="18 19" key="1">
    <citation type="journal article" date="2016" name="Mol. Biol. Evol.">
        <title>Comparative Genomics of Early-Diverging Mushroom-Forming Fungi Provides Insights into the Origins of Lignocellulose Decay Capabilities.</title>
        <authorList>
            <person name="Nagy L.G."/>
            <person name="Riley R."/>
            <person name="Tritt A."/>
            <person name="Adam C."/>
            <person name="Daum C."/>
            <person name="Floudas D."/>
            <person name="Sun H."/>
            <person name="Yadav J.S."/>
            <person name="Pangilinan J."/>
            <person name="Larsson K.H."/>
            <person name="Matsuura K."/>
            <person name="Barry K."/>
            <person name="Labutti K."/>
            <person name="Kuo R."/>
            <person name="Ohm R.A."/>
            <person name="Bhattacharya S.S."/>
            <person name="Shirouzu T."/>
            <person name="Yoshinaga Y."/>
            <person name="Martin F.M."/>
            <person name="Grigoriev I.V."/>
            <person name="Hibbett D.S."/>
        </authorList>
    </citation>
    <scope>NUCLEOTIDE SEQUENCE [LARGE SCALE GENOMIC DNA]</scope>
    <source>
        <strain evidence="18 19">HHB9708</strain>
    </source>
</reference>
<keyword evidence="12" id="KW-0460">Magnesium</keyword>
<dbReference type="Pfam" id="PF17759">
    <property type="entry name" value="tRNA_synthFbeta"/>
    <property type="match status" value="1"/>
</dbReference>
<dbReference type="FunFam" id="3.30.56.10:FF:000004">
    <property type="entry name" value="Phenylalanyl-tRNA synthetase, beta subunit"/>
    <property type="match status" value="1"/>
</dbReference>
<dbReference type="SUPFAM" id="SSF56037">
    <property type="entry name" value="PheT/TilS domain"/>
    <property type="match status" value="1"/>
</dbReference>
<evidence type="ECO:0000256" key="2">
    <source>
        <dbReference type="ARBA" id="ARBA00004496"/>
    </source>
</evidence>
<keyword evidence="14 18" id="KW-0030">Aminoacyl-tRNA synthetase</keyword>
<dbReference type="Proteomes" id="UP000076722">
    <property type="component" value="Unassembled WGS sequence"/>
</dbReference>
<evidence type="ECO:0000259" key="17">
    <source>
        <dbReference type="PROSITE" id="PS51483"/>
    </source>
</evidence>
<dbReference type="STRING" id="1314777.A0A164ZIZ9"/>
<name>A0A164ZIZ9_9AGAM</name>
<dbReference type="PANTHER" id="PTHR10947:SF0">
    <property type="entry name" value="PHENYLALANINE--TRNA LIGASE BETA SUBUNIT"/>
    <property type="match status" value="1"/>
</dbReference>
<dbReference type="Pfam" id="PF18262">
    <property type="entry name" value="PhetRS_B1"/>
    <property type="match status" value="1"/>
</dbReference>
<keyword evidence="13" id="KW-0648">Protein biosynthesis</keyword>
<dbReference type="FunFam" id="3.30.56.10:FF:000006">
    <property type="entry name" value="Phenylalanyl-tRNA synthetase subunit beta"/>
    <property type="match status" value="1"/>
</dbReference>
<dbReference type="InterPro" id="IPR005147">
    <property type="entry name" value="tRNA_synthase_B5-dom"/>
</dbReference>
<dbReference type="CDD" id="cd00769">
    <property type="entry name" value="PheRS_beta_core"/>
    <property type="match status" value="1"/>
</dbReference>
<dbReference type="Gene3D" id="3.30.56.10">
    <property type="match status" value="2"/>
</dbReference>
<dbReference type="Pfam" id="PF03483">
    <property type="entry name" value="B3_4"/>
    <property type="match status" value="1"/>
</dbReference>
<comment type="cofactor">
    <cofactor evidence="1">
        <name>Mg(2+)</name>
        <dbReference type="ChEBI" id="CHEBI:18420"/>
    </cofactor>
</comment>
<evidence type="ECO:0000313" key="19">
    <source>
        <dbReference type="Proteomes" id="UP000076722"/>
    </source>
</evidence>
<evidence type="ECO:0000256" key="15">
    <source>
        <dbReference type="ARBA" id="ARBA00033189"/>
    </source>
</evidence>
<dbReference type="GO" id="GO:0009328">
    <property type="term" value="C:phenylalanine-tRNA ligase complex"/>
    <property type="evidence" value="ECO:0007669"/>
    <property type="project" value="TreeGrafter"/>
</dbReference>
<evidence type="ECO:0000256" key="4">
    <source>
        <dbReference type="ARBA" id="ARBA00011209"/>
    </source>
</evidence>
<dbReference type="OrthoDB" id="1698572at2759"/>
<dbReference type="GO" id="GO:0004826">
    <property type="term" value="F:phenylalanine-tRNA ligase activity"/>
    <property type="evidence" value="ECO:0007669"/>
    <property type="project" value="UniProtKB-EC"/>
</dbReference>
<evidence type="ECO:0000256" key="11">
    <source>
        <dbReference type="ARBA" id="ARBA00022840"/>
    </source>
</evidence>
<dbReference type="InterPro" id="IPR040659">
    <property type="entry name" value="PhetRS_B1"/>
</dbReference>
<dbReference type="InterPro" id="IPR004531">
    <property type="entry name" value="Phe-tRNA-synth_IIc_bsu_arc_euk"/>
</dbReference>
<evidence type="ECO:0000256" key="9">
    <source>
        <dbReference type="ARBA" id="ARBA00022723"/>
    </source>
</evidence>
<dbReference type="Gene3D" id="3.50.40.10">
    <property type="entry name" value="Phenylalanyl-trna Synthetase, Chain B, domain 3"/>
    <property type="match status" value="1"/>
</dbReference>
<dbReference type="Gene3D" id="3.30.930.10">
    <property type="entry name" value="Bira Bifunctional Protein, Domain 2"/>
    <property type="match status" value="1"/>
</dbReference>
<evidence type="ECO:0000256" key="16">
    <source>
        <dbReference type="ARBA" id="ARBA00049255"/>
    </source>
</evidence>
<dbReference type="AlphaFoldDB" id="A0A164ZIZ9"/>
<dbReference type="InterPro" id="IPR009061">
    <property type="entry name" value="DNA-bd_dom_put_sf"/>
</dbReference>
<proteinExistence type="inferred from homology"/>
<keyword evidence="7" id="KW-0963">Cytoplasm</keyword>
<dbReference type="InterPro" id="IPR045060">
    <property type="entry name" value="Phe-tRNA-ligase_IIc_bsu"/>
</dbReference>
<feature type="domain" description="B5" evidence="17">
    <location>
        <begin position="298"/>
        <end position="376"/>
    </location>
</feature>
<gene>
    <name evidence="18" type="ORF">SISNIDRAFT_472672</name>
</gene>
<dbReference type="SUPFAM" id="SSF55681">
    <property type="entry name" value="Class II aaRS and biotin synthetases"/>
    <property type="match status" value="1"/>
</dbReference>
<dbReference type="InterPro" id="IPR045864">
    <property type="entry name" value="aa-tRNA-synth_II/BPL/LPL"/>
</dbReference>
<evidence type="ECO:0000256" key="14">
    <source>
        <dbReference type="ARBA" id="ARBA00023146"/>
    </source>
</evidence>
<dbReference type="SUPFAM" id="SSF46955">
    <property type="entry name" value="Putative DNA-binding domain"/>
    <property type="match status" value="2"/>
</dbReference>
<dbReference type="SMART" id="SM00874">
    <property type="entry name" value="B5"/>
    <property type="match status" value="1"/>
</dbReference>
<dbReference type="EC" id="6.1.1.20" evidence="5"/>
<evidence type="ECO:0000256" key="13">
    <source>
        <dbReference type="ARBA" id="ARBA00022917"/>
    </source>
</evidence>
<organism evidence="18 19">
    <name type="scientific">Sistotremastrum niveocremeum HHB9708</name>
    <dbReference type="NCBI Taxonomy" id="1314777"/>
    <lineage>
        <taxon>Eukaryota</taxon>
        <taxon>Fungi</taxon>
        <taxon>Dikarya</taxon>
        <taxon>Basidiomycota</taxon>
        <taxon>Agaricomycotina</taxon>
        <taxon>Agaricomycetes</taxon>
        <taxon>Sistotremastrales</taxon>
        <taxon>Sistotremastraceae</taxon>
        <taxon>Sertulicium</taxon>
        <taxon>Sertulicium niveocremeum</taxon>
    </lineage>
</organism>
<comment type="subunit">
    <text evidence="4">Tetramer of two alpha and two beta subunits.</text>
</comment>
<keyword evidence="11" id="KW-0067">ATP-binding</keyword>
<evidence type="ECO:0000313" key="18">
    <source>
        <dbReference type="EMBL" id="KZS97763.1"/>
    </source>
</evidence>
<dbReference type="InterPro" id="IPR041616">
    <property type="entry name" value="PheRS_beta_core"/>
</dbReference>
<protein>
    <recommendedName>
        <fullName evidence="6">Phenylalanine--tRNA ligase beta subunit</fullName>
        <ecNumber evidence="5">6.1.1.20</ecNumber>
    </recommendedName>
    <alternativeName>
        <fullName evidence="15">Phenylalanyl-tRNA synthetase beta subunit</fullName>
    </alternativeName>
</protein>
<keyword evidence="10" id="KW-0547">Nucleotide-binding</keyword>
<keyword evidence="19" id="KW-1185">Reference proteome</keyword>
<dbReference type="NCBIfam" id="TIGR00471">
    <property type="entry name" value="pheT_arch"/>
    <property type="match status" value="1"/>
</dbReference>
<keyword evidence="8" id="KW-0436">Ligase</keyword>
<dbReference type="PROSITE" id="PS51483">
    <property type="entry name" value="B5"/>
    <property type="match status" value="1"/>
</dbReference>
<accession>A0A164ZIZ9</accession>
<dbReference type="PANTHER" id="PTHR10947">
    <property type="entry name" value="PHENYLALANYL-TRNA SYNTHETASE BETA CHAIN AND LEUCINE-RICH REPEAT-CONTAINING PROTEIN 47"/>
    <property type="match status" value="1"/>
</dbReference>
<evidence type="ECO:0000256" key="7">
    <source>
        <dbReference type="ARBA" id="ARBA00022490"/>
    </source>
</evidence>
<evidence type="ECO:0000256" key="8">
    <source>
        <dbReference type="ARBA" id="ARBA00022598"/>
    </source>
</evidence>
<dbReference type="Pfam" id="PF03484">
    <property type="entry name" value="B5"/>
    <property type="match status" value="1"/>
</dbReference>
<comment type="similarity">
    <text evidence="3">Belongs to the phenylalanyl-tRNA synthetase beta subunit family. Type 2 subfamily.</text>
</comment>
<dbReference type="InterPro" id="IPR005146">
    <property type="entry name" value="B3/B4_tRNA-bd"/>
</dbReference>
<comment type="subcellular location">
    <subcellularLocation>
        <location evidence="2">Cytoplasm</location>
    </subcellularLocation>
</comment>